<protein>
    <recommendedName>
        <fullName evidence="4">Zinc ribbon domain-containing protein</fullName>
    </recommendedName>
</protein>
<dbReference type="EMBL" id="FNFI01000009">
    <property type="protein sequence ID" value="SDK49784.1"/>
    <property type="molecule type" value="Genomic_DNA"/>
</dbReference>
<feature type="transmembrane region" description="Helical" evidence="1">
    <location>
        <begin position="120"/>
        <end position="139"/>
    </location>
</feature>
<keyword evidence="1" id="KW-0812">Transmembrane</keyword>
<evidence type="ECO:0000313" key="3">
    <source>
        <dbReference type="Proteomes" id="UP000242700"/>
    </source>
</evidence>
<dbReference type="Proteomes" id="UP000242700">
    <property type="component" value="Unassembled WGS sequence"/>
</dbReference>
<dbReference type="STRING" id="586411.SAMN05216187_10991"/>
<proteinExistence type="predicted"/>
<organism evidence="2 3">
    <name type="scientific">Jeotgalicoccus aerolatus</name>
    <dbReference type="NCBI Taxonomy" id="709510"/>
    <lineage>
        <taxon>Bacteria</taxon>
        <taxon>Bacillati</taxon>
        <taxon>Bacillota</taxon>
        <taxon>Bacilli</taxon>
        <taxon>Bacillales</taxon>
        <taxon>Staphylococcaceae</taxon>
        <taxon>Jeotgalicoccus</taxon>
    </lineage>
</organism>
<dbReference type="InterPro" id="IPR046283">
    <property type="entry name" value="DUF6320"/>
</dbReference>
<feature type="transmembrane region" description="Helical" evidence="1">
    <location>
        <begin position="61"/>
        <end position="83"/>
    </location>
</feature>
<keyword evidence="1" id="KW-0472">Membrane</keyword>
<sequence length="233" mass="25952">MLQQFQMDGVSSVNSCEDCEIYTNESTCPICHQLLSDTDIKTEDRAYPVYNQRQYKLRAQISRMTVIGGIIAILICLLINMIVMPHFLWVFYVAVAVFYLVVSLNHTILSAAHLGGKITAQVVSLTVLLLVIDGMSGSVQWSVNYVVPFVIIAGILLISIIIIKVRLKWTGYVSFLLMMIALGFLPLILYFSGLANVLWPSISAASFSIATFLAMLLIGNASFMTQLGRRFHF</sequence>
<evidence type="ECO:0000256" key="1">
    <source>
        <dbReference type="SAM" id="Phobius"/>
    </source>
</evidence>
<feature type="transmembrane region" description="Helical" evidence="1">
    <location>
        <begin position="197"/>
        <end position="223"/>
    </location>
</feature>
<gene>
    <name evidence="2" type="ORF">SAMN05216187_10991</name>
</gene>
<keyword evidence="1" id="KW-1133">Transmembrane helix</keyword>
<evidence type="ECO:0000313" key="2">
    <source>
        <dbReference type="EMBL" id="SDK49784.1"/>
    </source>
</evidence>
<feature type="transmembrane region" description="Helical" evidence="1">
    <location>
        <begin position="172"/>
        <end position="191"/>
    </location>
</feature>
<feature type="transmembrane region" description="Helical" evidence="1">
    <location>
        <begin position="145"/>
        <end position="165"/>
    </location>
</feature>
<accession>A0A1G9CEA6</accession>
<feature type="transmembrane region" description="Helical" evidence="1">
    <location>
        <begin position="89"/>
        <end position="108"/>
    </location>
</feature>
<dbReference type="Pfam" id="PF19845">
    <property type="entry name" value="DUF6320"/>
    <property type="match status" value="1"/>
</dbReference>
<dbReference type="AlphaFoldDB" id="A0A1G9CEA6"/>
<name>A0A1G9CEA6_9STAP</name>
<reference evidence="3" key="1">
    <citation type="submission" date="2016-10" db="EMBL/GenBank/DDBJ databases">
        <authorList>
            <person name="Varghese N."/>
            <person name="Submissions S."/>
        </authorList>
    </citation>
    <scope>NUCLEOTIDE SEQUENCE [LARGE SCALE GENOMIC DNA]</scope>
    <source>
        <strain evidence="3">CGMCC 1.8911</strain>
    </source>
</reference>
<evidence type="ECO:0008006" key="4">
    <source>
        <dbReference type="Google" id="ProtNLM"/>
    </source>
</evidence>